<dbReference type="AlphaFoldDB" id="A0A917DGA5"/>
<accession>A0A917DGA5</accession>
<protein>
    <submittedName>
        <fullName evidence="1">Uncharacterized protein</fullName>
    </submittedName>
</protein>
<name>A0A917DGA5_9HYPH</name>
<reference evidence="1" key="2">
    <citation type="submission" date="2020-09" db="EMBL/GenBank/DDBJ databases">
        <authorList>
            <person name="Sun Q."/>
            <person name="Zhou Y."/>
        </authorList>
    </citation>
    <scope>NUCLEOTIDE SEQUENCE</scope>
    <source>
        <strain evidence="1">CGMCC 1.15493</strain>
    </source>
</reference>
<dbReference type="Proteomes" id="UP000613160">
    <property type="component" value="Unassembled WGS sequence"/>
</dbReference>
<comment type="caution">
    <text evidence="1">The sequence shown here is derived from an EMBL/GenBank/DDBJ whole genome shotgun (WGS) entry which is preliminary data.</text>
</comment>
<keyword evidence="2" id="KW-1185">Reference proteome</keyword>
<reference evidence="1" key="1">
    <citation type="journal article" date="2014" name="Int. J. Syst. Evol. Microbiol.">
        <title>Complete genome sequence of Corynebacterium casei LMG S-19264T (=DSM 44701T), isolated from a smear-ripened cheese.</title>
        <authorList>
            <consortium name="US DOE Joint Genome Institute (JGI-PGF)"/>
            <person name="Walter F."/>
            <person name="Albersmeier A."/>
            <person name="Kalinowski J."/>
            <person name="Ruckert C."/>
        </authorList>
    </citation>
    <scope>NUCLEOTIDE SEQUENCE</scope>
    <source>
        <strain evidence="1">CGMCC 1.15493</strain>
    </source>
</reference>
<proteinExistence type="predicted"/>
<sequence>MLAVGMNAHMLRIRHAQEVHGVGDHDRAFVEVVLMGAVGLADTVRRRLKRRHKILEVQFSLPGSDRAPLCRARH</sequence>
<dbReference type="EMBL" id="BMJJ01000012">
    <property type="protein sequence ID" value="GGD35765.1"/>
    <property type="molecule type" value="Genomic_DNA"/>
</dbReference>
<gene>
    <name evidence="1" type="ORF">GCM10011335_43450</name>
</gene>
<organism evidence="1 2">
    <name type="scientific">Aureimonas glaciei</name>
    <dbReference type="NCBI Taxonomy" id="1776957"/>
    <lineage>
        <taxon>Bacteria</taxon>
        <taxon>Pseudomonadati</taxon>
        <taxon>Pseudomonadota</taxon>
        <taxon>Alphaproteobacteria</taxon>
        <taxon>Hyphomicrobiales</taxon>
        <taxon>Aurantimonadaceae</taxon>
        <taxon>Aureimonas</taxon>
    </lineage>
</organism>
<evidence type="ECO:0000313" key="1">
    <source>
        <dbReference type="EMBL" id="GGD35765.1"/>
    </source>
</evidence>
<evidence type="ECO:0000313" key="2">
    <source>
        <dbReference type="Proteomes" id="UP000613160"/>
    </source>
</evidence>